<name>I3TGC5_THEC1</name>
<keyword evidence="2" id="KW-1185">Reference proteome</keyword>
<reference evidence="1 2" key="1">
    <citation type="journal article" date="2012" name="J. Bacteriol.">
        <title>Complete genome sequence of the hyperthermophilic cellulolytic Crenarchaeon 'Thermogladius cellulolyticus' 1633.</title>
        <authorList>
            <person name="Mardanov A.V."/>
            <person name="Kochetkova T.V."/>
            <person name="Beletsky A.V."/>
            <person name="Bonch-Osmolovskaya E.A."/>
            <person name="Ravin N.V."/>
            <person name="Skryabin K.G."/>
        </authorList>
    </citation>
    <scope>NUCLEOTIDE SEQUENCE [LARGE SCALE GENOMIC DNA]</scope>
    <source>
        <strain evidence="2">DSM 22663 / VKM B-2946 / 1633</strain>
    </source>
</reference>
<evidence type="ECO:0000313" key="1">
    <source>
        <dbReference type="EMBL" id="AFK51813.1"/>
    </source>
</evidence>
<proteinExistence type="predicted"/>
<dbReference type="Proteomes" id="UP000005270">
    <property type="component" value="Chromosome"/>
</dbReference>
<organism evidence="1 2">
    <name type="scientific">Thermogladius calderae (strain DSM 22663 / VKM B-2946 / 1633)</name>
    <dbReference type="NCBI Taxonomy" id="1184251"/>
    <lineage>
        <taxon>Archaea</taxon>
        <taxon>Thermoproteota</taxon>
        <taxon>Thermoprotei</taxon>
        <taxon>Desulfurococcales</taxon>
        <taxon>Desulfurococcaceae</taxon>
        <taxon>Thermogladius</taxon>
    </lineage>
</organism>
<dbReference type="EMBL" id="CP003531">
    <property type="protein sequence ID" value="AFK51813.1"/>
    <property type="molecule type" value="Genomic_DNA"/>
</dbReference>
<gene>
    <name evidence="1" type="ordered locus">TCELL_1391</name>
</gene>
<dbReference type="OrthoDB" id="19085at2157"/>
<dbReference type="HOGENOM" id="CLU_2103626_0_0_2"/>
<dbReference type="RefSeq" id="WP_014738063.1">
    <property type="nucleotide sequence ID" value="NC_017954.1"/>
</dbReference>
<evidence type="ECO:0008006" key="3">
    <source>
        <dbReference type="Google" id="ProtNLM"/>
    </source>
</evidence>
<evidence type="ECO:0000313" key="2">
    <source>
        <dbReference type="Proteomes" id="UP000005270"/>
    </source>
</evidence>
<dbReference type="KEGG" id="thg:TCELL_1391"/>
<sequence>MDDALPDELRLKMLKRLLSAQAQKKEEREVQPVDPERVVYSKLSDDRALELVEKTKQLYPREYPVVVSVLYEMLNRGIIDKLDGLTVLAVLRRLGLDVRPELRIKFVKQGREVDFEDYVK</sequence>
<dbReference type="eggNOG" id="arCOG05529">
    <property type="taxonomic scope" value="Archaea"/>
</dbReference>
<protein>
    <recommendedName>
        <fullName evidence="3">Double-stranded DNA-binding protein</fullName>
    </recommendedName>
</protein>
<dbReference type="InParanoid" id="I3TGC5"/>
<accession>I3TGC5</accession>
<dbReference type="GeneID" id="13013715"/>
<dbReference type="AlphaFoldDB" id="I3TGC5"/>